<dbReference type="PANTHER" id="PTHR22809:SF11">
    <property type="entry name" value="TRNA N(3)-METHYLCYTIDINE METHYLTRANSFERASE METTL2"/>
    <property type="match status" value="1"/>
</dbReference>
<comment type="function">
    <text evidence="4">S-adenosyl-L-methionine-dependent methyltransferase.</text>
</comment>
<organism evidence="7 8">
    <name type="scientific">Brachionus calyciflorus</name>
    <dbReference type="NCBI Taxonomy" id="104777"/>
    <lineage>
        <taxon>Eukaryota</taxon>
        <taxon>Metazoa</taxon>
        <taxon>Spiralia</taxon>
        <taxon>Gnathifera</taxon>
        <taxon>Rotifera</taxon>
        <taxon>Eurotatoria</taxon>
        <taxon>Monogononta</taxon>
        <taxon>Pseudotrocha</taxon>
        <taxon>Ploima</taxon>
        <taxon>Brachionidae</taxon>
        <taxon>Brachionus</taxon>
    </lineage>
</organism>
<dbReference type="OrthoDB" id="417697at2759"/>
<feature type="domain" description="Methyltransferase type 12" evidence="6">
    <location>
        <begin position="125"/>
        <end position="228"/>
    </location>
</feature>
<dbReference type="PANTHER" id="PTHR22809">
    <property type="entry name" value="METHYLTRANSFERASE-RELATED"/>
    <property type="match status" value="1"/>
</dbReference>
<dbReference type="CDD" id="cd02440">
    <property type="entry name" value="AdoMet_MTases"/>
    <property type="match status" value="1"/>
</dbReference>
<dbReference type="GO" id="GO:0052735">
    <property type="term" value="F:tRNA (cytidine-3-)-methyltransferase activity"/>
    <property type="evidence" value="ECO:0007669"/>
    <property type="project" value="TreeGrafter"/>
</dbReference>
<keyword evidence="3 4" id="KW-0808">Transferase</keyword>
<proteinExistence type="inferred from homology"/>
<keyword evidence="8" id="KW-1185">Reference proteome</keyword>
<dbReference type="EMBL" id="CAJNOC010001096">
    <property type="protein sequence ID" value="CAF0834641.1"/>
    <property type="molecule type" value="Genomic_DNA"/>
</dbReference>
<dbReference type="SUPFAM" id="SSF53335">
    <property type="entry name" value="S-adenosyl-L-methionine-dependent methyltransferases"/>
    <property type="match status" value="1"/>
</dbReference>
<evidence type="ECO:0000313" key="8">
    <source>
        <dbReference type="Proteomes" id="UP000663879"/>
    </source>
</evidence>
<name>A0A813UYU0_9BILA</name>
<evidence type="ECO:0000313" key="7">
    <source>
        <dbReference type="EMBL" id="CAF0834641.1"/>
    </source>
</evidence>
<dbReference type="GO" id="GO:0032259">
    <property type="term" value="P:methylation"/>
    <property type="evidence" value="ECO:0007669"/>
    <property type="project" value="UniProtKB-KW"/>
</dbReference>
<feature type="region of interest" description="Disordered" evidence="5">
    <location>
        <begin position="1"/>
        <end position="23"/>
    </location>
</feature>
<gene>
    <name evidence="7" type="ORF">OXX778_LOCUS8141</name>
</gene>
<dbReference type="Gene3D" id="3.40.50.150">
    <property type="entry name" value="Vaccinia Virus protein VP39"/>
    <property type="match status" value="1"/>
</dbReference>
<dbReference type="PIRSF" id="PIRSF037755">
    <property type="entry name" value="Mettl2_prd"/>
    <property type="match status" value="1"/>
</dbReference>
<keyword evidence="2 4" id="KW-0489">Methyltransferase</keyword>
<reference evidence="7" key="1">
    <citation type="submission" date="2021-02" db="EMBL/GenBank/DDBJ databases">
        <authorList>
            <person name="Nowell W R."/>
        </authorList>
    </citation>
    <scope>NUCLEOTIDE SEQUENCE</scope>
    <source>
        <strain evidence="7">Ploen Becks lab</strain>
    </source>
</reference>
<evidence type="ECO:0000259" key="6">
    <source>
        <dbReference type="Pfam" id="PF08242"/>
    </source>
</evidence>
<protein>
    <recommendedName>
        <fullName evidence="4">tRNA N(3)-methylcytidine methyltransferase</fullName>
        <ecNumber evidence="4">2.1.1.-</ecNumber>
    </recommendedName>
</protein>
<dbReference type="Proteomes" id="UP000663879">
    <property type="component" value="Unassembled WGS sequence"/>
</dbReference>
<dbReference type="InterPro" id="IPR029063">
    <property type="entry name" value="SAM-dependent_MTases_sf"/>
</dbReference>
<accession>A0A813UYU0</accession>
<evidence type="ECO:0000256" key="5">
    <source>
        <dbReference type="SAM" id="MobiDB-lite"/>
    </source>
</evidence>
<evidence type="ECO:0000256" key="2">
    <source>
        <dbReference type="ARBA" id="ARBA00022603"/>
    </source>
</evidence>
<dbReference type="Pfam" id="PF08242">
    <property type="entry name" value="Methyltransf_12"/>
    <property type="match status" value="1"/>
</dbReference>
<comment type="caution">
    <text evidence="7">The sequence shown here is derived from an EMBL/GenBank/DDBJ whole genome shotgun (WGS) entry which is preliminary data.</text>
</comment>
<feature type="compositionally biased region" description="Polar residues" evidence="5">
    <location>
        <begin position="1"/>
        <end position="15"/>
    </location>
</feature>
<evidence type="ECO:0000256" key="1">
    <source>
        <dbReference type="ARBA" id="ARBA00009725"/>
    </source>
</evidence>
<dbReference type="AlphaFoldDB" id="A0A813UYU0"/>
<comment type="similarity">
    <text evidence="1 4">Belongs to the methyltransferase superfamily. METL family.</text>
</comment>
<evidence type="ECO:0000256" key="3">
    <source>
        <dbReference type="ARBA" id="ARBA00022679"/>
    </source>
</evidence>
<evidence type="ECO:0000256" key="4">
    <source>
        <dbReference type="PIRNR" id="PIRNR037755"/>
    </source>
</evidence>
<dbReference type="InterPro" id="IPR013217">
    <property type="entry name" value="Methyltransf_12"/>
</dbReference>
<sequence length="314" mass="36788">MNDSVVSHNDSQNSEENQDSANKREQFGNRFLTNEKNVFDFNAWDNVEWDQELLDQAEAKIKNNSSVLMPHEKAEDYEKKAGDYWNKFYSIHENKFFKDRNWLFTEFPELLGNSELNEENFKIFEVGCGVGNTIFPILRSNNDPSLYVYGCDFSSSAIEILKQSPDYNEQRCKAFVCDITDLHKNEFPIKEGELDIIVMIFVLSAIKPEKQFETIKNLVKLLKPGGKILFRDYGLYDLAQLRFKPGQCLEKNFYVRGDGTFVKFFTQDDLDKLFTECGLVKEQNISDKRLQINRGKQLKMYRVWIQTKYSKPKI</sequence>
<dbReference type="InterPro" id="IPR026113">
    <property type="entry name" value="METTL2/6/8-like"/>
</dbReference>
<dbReference type="EC" id="2.1.1.-" evidence="4"/>